<accession>A0AAV2ILL1</accession>
<name>A0AAV2ILL1_LYMST</name>
<sequence>METDKYSQRKIIEFISNHFNKNVAFVKFLTSYEDKVALVKDMSPLCSASMYILKIFLLKKKKEIFQERTSIVQSLEQKGFLCSSFLVGVNGNCIQEFDTGEEKHLCLLYTYLEGQEFENVADLNDPKTIFELGAFLGLLHKALEDVPHDALEPDPLDPWLLCNVHLLGNQEHLLNIMNVDLRLKLEKIINRAEKKLAALSGDLKKGVVHGDFHTLNIIVNEMMPSFLNRINCGHNKDKLSQGRPTHQGSVEFLLNCLREANTETCNLDVKKLLSRYGIIDFGEMIYTFQILEVGRIIADLMVTIVILNTKSNKQVREESNQATPDVKADTAEAQDLSEVRLGARELAGDGSCREVLNSSAQRNIGINFPNIMSVGGYILKGYHKTNGVSVQEMEVLKDSVMVSLAQYILLVGISTEDRAECFEYNVLCQKAAELLLIELSDVSPDTFYVAWADAALQC</sequence>
<gene>
    <name evidence="3" type="ORF">GSLYS_00020112001</name>
</gene>
<dbReference type="Gene3D" id="3.90.1200.10">
    <property type="match status" value="1"/>
</dbReference>
<comment type="similarity">
    <text evidence="1">Belongs to the pseudomonas-type ThrB family.</text>
</comment>
<keyword evidence="4" id="KW-1185">Reference proteome</keyword>
<reference evidence="3 4" key="1">
    <citation type="submission" date="2024-04" db="EMBL/GenBank/DDBJ databases">
        <authorList>
            <consortium name="Genoscope - CEA"/>
            <person name="William W."/>
        </authorList>
    </citation>
    <scope>NUCLEOTIDE SEQUENCE [LARGE SCALE GENOMIC DNA]</scope>
</reference>
<comment type="caution">
    <text evidence="3">The sequence shown here is derived from an EMBL/GenBank/DDBJ whole genome shotgun (WGS) entry which is preliminary data.</text>
</comment>
<dbReference type="PANTHER" id="PTHR21064:SF6">
    <property type="entry name" value="AMINOGLYCOSIDE PHOSPHOTRANSFERASE DOMAIN-CONTAINING PROTEIN"/>
    <property type="match status" value="1"/>
</dbReference>
<dbReference type="InterPro" id="IPR002575">
    <property type="entry name" value="Aminoglycoside_PTrfase"/>
</dbReference>
<dbReference type="InterPro" id="IPR011009">
    <property type="entry name" value="Kinase-like_dom_sf"/>
</dbReference>
<feature type="domain" description="Aminoglycoside phosphotransferase" evidence="2">
    <location>
        <begin position="97"/>
        <end position="220"/>
    </location>
</feature>
<proteinExistence type="inferred from homology"/>
<dbReference type="PANTHER" id="PTHR21064">
    <property type="entry name" value="AMINOGLYCOSIDE PHOSPHOTRANSFERASE DOMAIN-CONTAINING PROTEIN-RELATED"/>
    <property type="match status" value="1"/>
</dbReference>
<dbReference type="Pfam" id="PF01636">
    <property type="entry name" value="APH"/>
    <property type="match status" value="1"/>
</dbReference>
<evidence type="ECO:0000313" key="4">
    <source>
        <dbReference type="Proteomes" id="UP001497497"/>
    </source>
</evidence>
<evidence type="ECO:0000313" key="3">
    <source>
        <dbReference type="EMBL" id="CAL1546735.1"/>
    </source>
</evidence>
<dbReference type="SUPFAM" id="SSF56112">
    <property type="entry name" value="Protein kinase-like (PK-like)"/>
    <property type="match status" value="1"/>
</dbReference>
<evidence type="ECO:0000256" key="1">
    <source>
        <dbReference type="ARBA" id="ARBA00038240"/>
    </source>
</evidence>
<dbReference type="GO" id="GO:0019202">
    <property type="term" value="F:amino acid kinase activity"/>
    <property type="evidence" value="ECO:0007669"/>
    <property type="project" value="TreeGrafter"/>
</dbReference>
<protein>
    <recommendedName>
        <fullName evidence="2">Aminoglycoside phosphotransferase domain-containing protein</fullName>
    </recommendedName>
</protein>
<evidence type="ECO:0000259" key="2">
    <source>
        <dbReference type="Pfam" id="PF01636"/>
    </source>
</evidence>
<dbReference type="Proteomes" id="UP001497497">
    <property type="component" value="Unassembled WGS sequence"/>
</dbReference>
<dbReference type="AlphaFoldDB" id="A0AAV2ILL1"/>
<dbReference type="EMBL" id="CAXITT010000849">
    <property type="protein sequence ID" value="CAL1546735.1"/>
    <property type="molecule type" value="Genomic_DNA"/>
</dbReference>
<dbReference type="InterPro" id="IPR050249">
    <property type="entry name" value="Pseudomonas-type_ThrB"/>
</dbReference>
<organism evidence="3 4">
    <name type="scientific">Lymnaea stagnalis</name>
    <name type="common">Great pond snail</name>
    <name type="synonym">Helix stagnalis</name>
    <dbReference type="NCBI Taxonomy" id="6523"/>
    <lineage>
        <taxon>Eukaryota</taxon>
        <taxon>Metazoa</taxon>
        <taxon>Spiralia</taxon>
        <taxon>Lophotrochozoa</taxon>
        <taxon>Mollusca</taxon>
        <taxon>Gastropoda</taxon>
        <taxon>Heterobranchia</taxon>
        <taxon>Euthyneura</taxon>
        <taxon>Panpulmonata</taxon>
        <taxon>Hygrophila</taxon>
        <taxon>Lymnaeoidea</taxon>
        <taxon>Lymnaeidae</taxon>
        <taxon>Lymnaea</taxon>
    </lineage>
</organism>